<proteinExistence type="predicted"/>
<evidence type="ECO:0000313" key="3">
    <source>
        <dbReference type="Proteomes" id="UP000479000"/>
    </source>
</evidence>
<name>A0A6H5H4I5_9HEMI</name>
<evidence type="ECO:0000256" key="1">
    <source>
        <dbReference type="SAM" id="MobiDB-lite"/>
    </source>
</evidence>
<reference evidence="2 3" key="1">
    <citation type="submission" date="2020-02" db="EMBL/GenBank/DDBJ databases">
        <authorList>
            <person name="Ferguson B K."/>
        </authorList>
    </citation>
    <scope>NUCLEOTIDE SEQUENCE [LARGE SCALE GENOMIC DNA]</scope>
</reference>
<sequence>MIDPFLPKHSQTFQSADVDEESEKKVKKLTNPIDREKKMLKLLKKLVDNKAANADRKHLTKLLQRLLQSVFVQSHGFVLVDWPVRKEDTIALFTKLLDDTTPEEDEQDEKPKRRPPARPEFTIHVGASEHRLDEENYLLFSENNLKSFEEMRKDFMEYQYYRQIHQSVVEQIEGTLNARKVFQGFGREFPGYAASIHNAPHSNPCPTSGGSGGTGRAASAPRTCRPRAYLSCDWRPAPAGLFPLRAFPAQQLAYRAVFAKFCPLMKIIV</sequence>
<organism evidence="2 3">
    <name type="scientific">Nesidiocoris tenuis</name>
    <dbReference type="NCBI Taxonomy" id="355587"/>
    <lineage>
        <taxon>Eukaryota</taxon>
        <taxon>Metazoa</taxon>
        <taxon>Ecdysozoa</taxon>
        <taxon>Arthropoda</taxon>
        <taxon>Hexapoda</taxon>
        <taxon>Insecta</taxon>
        <taxon>Pterygota</taxon>
        <taxon>Neoptera</taxon>
        <taxon>Paraneoptera</taxon>
        <taxon>Hemiptera</taxon>
        <taxon>Heteroptera</taxon>
        <taxon>Panheteroptera</taxon>
        <taxon>Cimicomorpha</taxon>
        <taxon>Miridae</taxon>
        <taxon>Dicyphina</taxon>
        <taxon>Nesidiocoris</taxon>
    </lineage>
</organism>
<gene>
    <name evidence="2" type="ORF">NTEN_LOCUS15472</name>
</gene>
<feature type="region of interest" description="Disordered" evidence="1">
    <location>
        <begin position="97"/>
        <end position="120"/>
    </location>
</feature>
<dbReference type="AlphaFoldDB" id="A0A6H5H4I5"/>
<evidence type="ECO:0000313" key="2">
    <source>
        <dbReference type="EMBL" id="CAB0010428.1"/>
    </source>
</evidence>
<dbReference type="Proteomes" id="UP000479000">
    <property type="component" value="Unassembled WGS sequence"/>
</dbReference>
<keyword evidence="3" id="KW-1185">Reference proteome</keyword>
<accession>A0A6H5H4I5</accession>
<protein>
    <submittedName>
        <fullName evidence="2">Uncharacterized protein</fullName>
    </submittedName>
</protein>
<dbReference type="EMBL" id="CADCXU010023032">
    <property type="protein sequence ID" value="CAB0010428.1"/>
    <property type="molecule type" value="Genomic_DNA"/>
</dbReference>